<dbReference type="HOGENOM" id="CLU_054090_0_0_1"/>
<evidence type="ECO:0000256" key="5">
    <source>
        <dbReference type="SAM" id="MobiDB-lite"/>
    </source>
</evidence>
<dbReference type="Proteomes" id="UP000016088">
    <property type="component" value="Unassembled WGS sequence"/>
</dbReference>
<keyword evidence="4" id="KW-0788">Thiol protease</keyword>
<dbReference type="PANTHER" id="PTHR46468:SF1">
    <property type="entry name" value="SENTRIN-SPECIFIC PROTEASE 8"/>
    <property type="match status" value="1"/>
</dbReference>
<dbReference type="AlphaFoldDB" id="S9PWH4"/>
<evidence type="ECO:0000259" key="6">
    <source>
        <dbReference type="PROSITE" id="PS50600"/>
    </source>
</evidence>
<proteinExistence type="inferred from homology"/>
<reference evidence="7 8" key="1">
    <citation type="journal article" date="2011" name="Science">
        <title>Comparative functional genomics of the fission yeasts.</title>
        <authorList>
            <person name="Rhind N."/>
            <person name="Chen Z."/>
            <person name="Yassour M."/>
            <person name="Thompson D.A."/>
            <person name="Haas B.J."/>
            <person name="Habib N."/>
            <person name="Wapinski I."/>
            <person name="Roy S."/>
            <person name="Lin M.F."/>
            <person name="Heiman D.I."/>
            <person name="Young S.K."/>
            <person name="Furuya K."/>
            <person name="Guo Y."/>
            <person name="Pidoux A."/>
            <person name="Chen H.M."/>
            <person name="Robbertse B."/>
            <person name="Goldberg J.M."/>
            <person name="Aoki K."/>
            <person name="Bayne E.H."/>
            <person name="Berlin A.M."/>
            <person name="Desjardins C.A."/>
            <person name="Dobbs E."/>
            <person name="Dukaj L."/>
            <person name="Fan L."/>
            <person name="FitzGerald M.G."/>
            <person name="French C."/>
            <person name="Gujja S."/>
            <person name="Hansen K."/>
            <person name="Keifenheim D."/>
            <person name="Levin J.Z."/>
            <person name="Mosher R.A."/>
            <person name="Mueller C.A."/>
            <person name="Pfiffner J."/>
            <person name="Priest M."/>
            <person name="Russ C."/>
            <person name="Smialowska A."/>
            <person name="Swoboda P."/>
            <person name="Sykes S.M."/>
            <person name="Vaughn M."/>
            <person name="Vengrova S."/>
            <person name="Yoder R."/>
            <person name="Zeng Q."/>
            <person name="Allshire R."/>
            <person name="Baulcombe D."/>
            <person name="Birren B.W."/>
            <person name="Brown W."/>
            <person name="Ekwall K."/>
            <person name="Kellis M."/>
            <person name="Leatherwood J."/>
            <person name="Levin H."/>
            <person name="Margalit H."/>
            <person name="Martienssen R."/>
            <person name="Nieduszynski C.A."/>
            <person name="Spatafora J.W."/>
            <person name="Friedman N."/>
            <person name="Dalgaard J.Z."/>
            <person name="Baumann P."/>
            <person name="Niki H."/>
            <person name="Regev A."/>
            <person name="Nusbaum C."/>
        </authorList>
    </citation>
    <scope>NUCLEOTIDE SEQUENCE [LARGE SCALE GENOMIC DNA]</scope>
    <source>
        <strain evidence="8">yFS286</strain>
    </source>
</reference>
<dbReference type="VEuPathDB" id="FungiDB:SOCG_00111"/>
<accession>S9PWH4</accession>
<dbReference type="InterPro" id="IPR044613">
    <property type="entry name" value="Nep1/2-like"/>
</dbReference>
<dbReference type="eggNOG" id="KOG3246">
    <property type="taxonomic scope" value="Eukaryota"/>
</dbReference>
<evidence type="ECO:0000256" key="1">
    <source>
        <dbReference type="ARBA" id="ARBA00005234"/>
    </source>
</evidence>
<sequence>MTQNDTIVEMFDICFKQEDVDSLEKPNWFTDVSLDFVDALIENLWYPLYPTQAKGILLLRPSLVFLLAEAPASLDELKSALPPNLLSCKYIFMPINDMDKYAAGTGGTHWSLMAVSVPDSQCYYYDSMSNGKTKDCCSALNRISKLFNKDFTIVSVPVQQQRNGYDCGVYGAAFTLELVRRLLKSPMPTSSQWKLDKFDPDLSVVRKKLSTCLDHIVKHYGTRVNSIDYQTFPTKEAFFDIQQELPSTTDESSSITEHDKFEDAELAPPSSSNDYPEDEQTNADASLNPNLDKSPNHHHHHHHRHNHSNSQYEQYEEKKVNDLKPPYEEFQTSSLRNPFGTPPEPAQSVGLNNHFAS</sequence>
<protein>
    <submittedName>
        <fullName evidence="7">NEDD8 protease Nep1</fullName>
    </submittedName>
</protein>
<dbReference type="SUPFAM" id="SSF54001">
    <property type="entry name" value="Cysteine proteinases"/>
    <property type="match status" value="1"/>
</dbReference>
<organism evidence="7 8">
    <name type="scientific">Schizosaccharomyces octosporus (strain yFS286)</name>
    <name type="common">Fission yeast</name>
    <name type="synonym">Octosporomyces octosporus</name>
    <dbReference type="NCBI Taxonomy" id="483514"/>
    <lineage>
        <taxon>Eukaryota</taxon>
        <taxon>Fungi</taxon>
        <taxon>Dikarya</taxon>
        <taxon>Ascomycota</taxon>
        <taxon>Taphrinomycotina</taxon>
        <taxon>Schizosaccharomycetes</taxon>
        <taxon>Schizosaccharomycetales</taxon>
        <taxon>Schizosaccharomycetaceae</taxon>
        <taxon>Schizosaccharomyces</taxon>
    </lineage>
</organism>
<dbReference type="GO" id="GO:0008234">
    <property type="term" value="F:cysteine-type peptidase activity"/>
    <property type="evidence" value="ECO:0007669"/>
    <property type="project" value="UniProtKB-KW"/>
</dbReference>
<dbReference type="FunFam" id="3.40.395.10:FF:000008">
    <property type="entry name" value="Ulp1 protease family protein"/>
    <property type="match status" value="1"/>
</dbReference>
<dbReference type="GO" id="GO:0019784">
    <property type="term" value="F:deNEDDylase activity"/>
    <property type="evidence" value="ECO:0007669"/>
    <property type="project" value="EnsemblFungi"/>
</dbReference>
<dbReference type="OrthoDB" id="5065855at2759"/>
<dbReference type="GO" id="GO:0005737">
    <property type="term" value="C:cytoplasm"/>
    <property type="evidence" value="ECO:0007669"/>
    <property type="project" value="EnsemblFungi"/>
</dbReference>
<gene>
    <name evidence="7" type="ORF">SOCG_00111</name>
</gene>
<feature type="compositionally biased region" description="Basic residues" evidence="5">
    <location>
        <begin position="296"/>
        <end position="307"/>
    </location>
</feature>
<feature type="compositionally biased region" description="Polar residues" evidence="5">
    <location>
        <begin position="245"/>
        <end position="255"/>
    </location>
</feature>
<keyword evidence="2 7" id="KW-0645">Protease</keyword>
<keyword evidence="8" id="KW-1185">Reference proteome</keyword>
<dbReference type="PROSITE" id="PS50600">
    <property type="entry name" value="ULP_PROTEASE"/>
    <property type="match status" value="1"/>
</dbReference>
<keyword evidence="3" id="KW-0378">Hydrolase</keyword>
<dbReference type="GeneID" id="25029095"/>
<dbReference type="OMA" id="IFMPIND"/>
<feature type="compositionally biased region" description="Basic and acidic residues" evidence="5">
    <location>
        <begin position="315"/>
        <end position="327"/>
    </location>
</feature>
<evidence type="ECO:0000313" key="8">
    <source>
        <dbReference type="Proteomes" id="UP000016088"/>
    </source>
</evidence>
<dbReference type="InterPro" id="IPR038765">
    <property type="entry name" value="Papain-like_cys_pep_sf"/>
</dbReference>
<dbReference type="EMBL" id="KE503207">
    <property type="protein sequence ID" value="EPX72347.1"/>
    <property type="molecule type" value="Genomic_DNA"/>
</dbReference>
<comment type="similarity">
    <text evidence="1">Belongs to the peptidase C48 family.</text>
</comment>
<evidence type="ECO:0000256" key="3">
    <source>
        <dbReference type="ARBA" id="ARBA00022801"/>
    </source>
</evidence>
<evidence type="ECO:0000313" key="7">
    <source>
        <dbReference type="EMBL" id="EPX72347.1"/>
    </source>
</evidence>
<dbReference type="PANTHER" id="PTHR46468">
    <property type="entry name" value="SENTRIN-SPECIFIC PROTEASE 8"/>
    <property type="match status" value="1"/>
</dbReference>
<feature type="compositionally biased region" description="Polar residues" evidence="5">
    <location>
        <begin position="282"/>
        <end position="293"/>
    </location>
</feature>
<name>S9PWH4_SCHOY</name>
<feature type="domain" description="Ubiquitin-like protease family profile" evidence="6">
    <location>
        <begin position="13"/>
        <end position="178"/>
    </location>
</feature>
<evidence type="ECO:0000256" key="4">
    <source>
        <dbReference type="ARBA" id="ARBA00022807"/>
    </source>
</evidence>
<dbReference type="Gene3D" id="3.40.395.10">
    <property type="entry name" value="Adenoviral Proteinase, Chain A"/>
    <property type="match status" value="1"/>
</dbReference>
<dbReference type="GO" id="GO:0000338">
    <property type="term" value="P:protein deneddylation"/>
    <property type="evidence" value="ECO:0007669"/>
    <property type="project" value="EnsemblFungi"/>
</dbReference>
<dbReference type="InterPro" id="IPR003653">
    <property type="entry name" value="Peptidase_C48_C"/>
</dbReference>
<dbReference type="GO" id="GO:0006508">
    <property type="term" value="P:proteolysis"/>
    <property type="evidence" value="ECO:0007669"/>
    <property type="project" value="UniProtKB-KW"/>
</dbReference>
<dbReference type="Pfam" id="PF02902">
    <property type="entry name" value="Peptidase_C48"/>
    <property type="match status" value="1"/>
</dbReference>
<dbReference type="RefSeq" id="XP_013017985.1">
    <property type="nucleotide sequence ID" value="XM_013162531.1"/>
</dbReference>
<feature type="region of interest" description="Disordered" evidence="5">
    <location>
        <begin position="245"/>
        <end position="357"/>
    </location>
</feature>
<evidence type="ECO:0000256" key="2">
    <source>
        <dbReference type="ARBA" id="ARBA00022670"/>
    </source>
</evidence>